<evidence type="ECO:0000313" key="2">
    <source>
        <dbReference type="Proteomes" id="UP000133242"/>
    </source>
</evidence>
<gene>
    <name evidence="1" type="primary">ORF2b</name>
</gene>
<reference evidence="1 2" key="1">
    <citation type="journal article" date="2014" name="J. Virol.">
        <title>Two Novel Simian Arteriviruses in Captive and Wild Baboons (Papio spp.).</title>
        <authorList>
            <person name="Bailey A.L."/>
            <person name="Lauck M."/>
            <person name="Sibley S.D."/>
            <person name="Pecotte J."/>
            <person name="Rice K."/>
            <person name="Weny G."/>
            <person name="Tumukunde A."/>
            <person name="Hyeroba D."/>
            <person name="Greene J."/>
            <person name="Correll M."/>
            <person name="Gleicher M."/>
            <person name="Friedrich T.C."/>
            <person name="Jahrling P.B."/>
            <person name="Kuhn J.H."/>
            <person name="Goldberg T.L."/>
            <person name="Rogers J."/>
            <person name="O'Connor D.H."/>
        </authorList>
    </citation>
    <scope>NUCLEOTIDE SEQUENCE [LARGE SCALE GENOMIC DNA]</scope>
    <source>
        <strain evidence="1">MYBV_M26</strain>
    </source>
</reference>
<name>A0A089FYI9_9NIDO</name>
<protein>
    <submittedName>
        <fullName evidence="1">GP2b protein</fullName>
    </submittedName>
</protein>
<evidence type="ECO:0000313" key="1">
    <source>
        <dbReference type="EMBL" id="AIP91316.1"/>
    </source>
</evidence>
<dbReference type="EMBL" id="KM110945">
    <property type="protein sequence ID" value="AIP91316.1"/>
    <property type="molecule type" value="Genomic_RNA"/>
</dbReference>
<organism evidence="1 2">
    <name type="scientific">Mikumi yellow baboon virus 1</name>
    <dbReference type="NCBI Taxonomy" id="1546177"/>
    <lineage>
        <taxon>Viruses</taxon>
        <taxon>Riboviria</taxon>
        <taxon>Orthornavirae</taxon>
        <taxon>Pisuviricota</taxon>
        <taxon>Pisoniviricetes</taxon>
        <taxon>Nidovirales</taxon>
        <taxon>Arnidovirineae</taxon>
        <taxon>Arteriviridae</taxon>
        <taxon>Simarterivirinae</taxon>
        <taxon>Thetaarterivirus</taxon>
        <taxon>Mitartevirus</taxon>
        <taxon>Thetaarterivirus mikelba</taxon>
        <taxon>Thetaarterivirus mikelba 1</taxon>
    </lineage>
</organism>
<proteinExistence type="predicted"/>
<sequence>MLASFTMLFKQQSMSLLCQQWILLFTLCSFCLPFSLARASDSSSDHSFPAPLWLSLANLTSLRECLQQKQGFFEFSPLNDVINQAIPHTNLSLNGVPLTLTASCSRHHYPLAERAFHRFFSHQATCSSISLLPAQSVFFLEPEGKQALTLTKVAFSLIFLTTCRSLQVRLSRPST</sequence>
<accession>A0A089FYI9</accession>
<dbReference type="Proteomes" id="UP000133242">
    <property type="component" value="Genome"/>
</dbReference>